<dbReference type="KEGG" id="obj:EIO64_06990"/>
<feature type="domain" description="Rhodanese" evidence="1">
    <location>
        <begin position="21"/>
        <end position="105"/>
    </location>
</feature>
<dbReference type="InterPro" id="IPR036873">
    <property type="entry name" value="Rhodanese-like_dom_sf"/>
</dbReference>
<evidence type="ECO:0000259" key="1">
    <source>
        <dbReference type="PROSITE" id="PS50206"/>
    </source>
</evidence>
<dbReference type="RefSeq" id="WP_025544078.1">
    <property type="nucleotide sequence ID" value="NZ_JAYCVU010000019.1"/>
</dbReference>
<dbReference type="PANTHER" id="PTHR44086:SF10">
    <property type="entry name" value="THIOSULFATE SULFURTRANSFERASE_RHODANESE-LIKE DOMAIN-CONTAINING PROTEIN 3"/>
    <property type="match status" value="1"/>
</dbReference>
<dbReference type="Proteomes" id="UP000298642">
    <property type="component" value="Chromosome"/>
</dbReference>
<dbReference type="AlphaFoldDB" id="A0A4D7ASZ0"/>
<dbReference type="GO" id="GO:0004792">
    <property type="term" value="F:thiosulfate-cyanide sulfurtransferase activity"/>
    <property type="evidence" value="ECO:0007669"/>
    <property type="project" value="TreeGrafter"/>
</dbReference>
<sequence length="106" mass="11783">MGFFGFLQRPDLGQGLERFAATPNALLLDVRTQEEYADGHIPESRNLPLQTLGRTELLPPARETPLFVYCLSGVRSRQAAGLLRRMGYTDVTDLGGICNYRGKVVK</sequence>
<dbReference type="Gene3D" id="3.40.250.10">
    <property type="entry name" value="Rhodanese-like domain"/>
    <property type="match status" value="1"/>
</dbReference>
<dbReference type="InterPro" id="IPR001763">
    <property type="entry name" value="Rhodanese-like_dom"/>
</dbReference>
<dbReference type="PROSITE" id="PS50206">
    <property type="entry name" value="RHODANESE_3"/>
    <property type="match status" value="1"/>
</dbReference>
<dbReference type="Pfam" id="PF00581">
    <property type="entry name" value="Rhodanese"/>
    <property type="match status" value="1"/>
</dbReference>
<evidence type="ECO:0000313" key="3">
    <source>
        <dbReference type="Proteomes" id="UP000298642"/>
    </source>
</evidence>
<proteinExistence type="predicted"/>
<organism evidence="2 3">
    <name type="scientific">Dysosmobacter welbionis</name>
    <dbReference type="NCBI Taxonomy" id="2093857"/>
    <lineage>
        <taxon>Bacteria</taxon>
        <taxon>Bacillati</taxon>
        <taxon>Bacillota</taxon>
        <taxon>Clostridia</taxon>
        <taxon>Eubacteriales</taxon>
        <taxon>Oscillospiraceae</taxon>
        <taxon>Dysosmobacter</taxon>
    </lineage>
</organism>
<dbReference type="PANTHER" id="PTHR44086">
    <property type="entry name" value="THIOSULFATE SULFURTRANSFERASE RDL2, MITOCHONDRIAL-RELATED"/>
    <property type="match status" value="1"/>
</dbReference>
<name>A0A4D7ASZ0_9FIRM</name>
<protein>
    <submittedName>
        <fullName evidence="2">Rhodanese-like domain-containing protein</fullName>
    </submittedName>
</protein>
<accession>A0A4D7ASZ0</accession>
<dbReference type="EMBL" id="CP034413">
    <property type="protein sequence ID" value="QCI60985.1"/>
    <property type="molecule type" value="Genomic_DNA"/>
</dbReference>
<evidence type="ECO:0000313" key="2">
    <source>
        <dbReference type="EMBL" id="QCI60985.1"/>
    </source>
</evidence>
<dbReference type="CDD" id="cd00158">
    <property type="entry name" value="RHOD"/>
    <property type="match status" value="1"/>
</dbReference>
<reference evidence="3" key="1">
    <citation type="submission" date="2018-12" db="EMBL/GenBank/DDBJ databases">
        <title>Dusodibacter welbiota gen. nov., sp. nov., isolated from human faeces and emended description of the Oscillibacter genus.</title>
        <authorList>
            <person name="Le Roy T."/>
            <person name="Van der Smissen P."/>
            <person name="Delzenne N."/>
            <person name="Muccioli G."/>
            <person name="Collet J.F."/>
            <person name="Cani P.D."/>
        </authorList>
    </citation>
    <scope>NUCLEOTIDE SEQUENCE [LARGE SCALE GENOMIC DNA]</scope>
    <source>
        <strain evidence="3">J115</strain>
    </source>
</reference>
<gene>
    <name evidence="2" type="ORF">EIO64_06990</name>
</gene>
<dbReference type="SUPFAM" id="SSF52821">
    <property type="entry name" value="Rhodanese/Cell cycle control phosphatase"/>
    <property type="match status" value="1"/>
</dbReference>
<keyword evidence="3" id="KW-1185">Reference proteome</keyword>
<dbReference type="SMART" id="SM00450">
    <property type="entry name" value="RHOD"/>
    <property type="match status" value="1"/>
</dbReference>